<evidence type="ECO:0000256" key="6">
    <source>
        <dbReference type="ARBA" id="ARBA00022679"/>
    </source>
</evidence>
<evidence type="ECO:0000256" key="3">
    <source>
        <dbReference type="ARBA" id="ARBA00012438"/>
    </source>
</evidence>
<dbReference type="Gene3D" id="3.30.565.10">
    <property type="entry name" value="Histidine kinase-like ATPase, C-terminal domain"/>
    <property type="match status" value="1"/>
</dbReference>
<feature type="transmembrane region" description="Helical" evidence="11">
    <location>
        <begin position="100"/>
        <end position="117"/>
    </location>
</feature>
<dbReference type="InterPro" id="IPR004358">
    <property type="entry name" value="Sig_transdc_His_kin-like_C"/>
</dbReference>
<dbReference type="InterPro" id="IPR005467">
    <property type="entry name" value="His_kinase_dom"/>
</dbReference>
<dbReference type="Pfam" id="PF00512">
    <property type="entry name" value="HisKA"/>
    <property type="match status" value="1"/>
</dbReference>
<dbReference type="Pfam" id="PF00989">
    <property type="entry name" value="PAS"/>
    <property type="match status" value="1"/>
</dbReference>
<keyword evidence="6" id="KW-0808">Transferase</keyword>
<dbReference type="AlphaFoldDB" id="A0A7W6RWD6"/>
<keyword evidence="15" id="KW-1185">Reference proteome</keyword>
<dbReference type="GO" id="GO:0006355">
    <property type="term" value="P:regulation of DNA-templated transcription"/>
    <property type="evidence" value="ECO:0007669"/>
    <property type="project" value="InterPro"/>
</dbReference>
<dbReference type="SMART" id="SM00388">
    <property type="entry name" value="HisKA"/>
    <property type="match status" value="1"/>
</dbReference>
<dbReference type="InterPro" id="IPR003594">
    <property type="entry name" value="HATPase_dom"/>
</dbReference>
<dbReference type="InterPro" id="IPR036890">
    <property type="entry name" value="HATPase_C_sf"/>
</dbReference>
<dbReference type="Gene3D" id="3.30.450.20">
    <property type="entry name" value="PAS domain"/>
    <property type="match status" value="2"/>
</dbReference>
<dbReference type="InterPro" id="IPR036097">
    <property type="entry name" value="HisK_dim/P_sf"/>
</dbReference>
<reference evidence="14 15" key="1">
    <citation type="submission" date="2020-08" db="EMBL/GenBank/DDBJ databases">
        <title>Genome sequencing of Purple Non-Sulfur Bacteria from various extreme environments.</title>
        <authorList>
            <person name="Mayer M."/>
        </authorList>
    </citation>
    <scope>NUCLEOTIDE SEQUENCE [LARGE SCALE GENOMIC DNA]</scope>
    <source>
        <strain evidence="14 15">JA135</strain>
    </source>
</reference>
<feature type="transmembrane region" description="Helical" evidence="11">
    <location>
        <begin position="162"/>
        <end position="181"/>
    </location>
</feature>
<dbReference type="SMART" id="SM00091">
    <property type="entry name" value="PAS"/>
    <property type="match status" value="1"/>
</dbReference>
<dbReference type="InterPro" id="IPR011620">
    <property type="entry name" value="Sig_transdc_His_kinase_LytS_TM"/>
</dbReference>
<name>A0A7W6RWD6_9PROT</name>
<evidence type="ECO:0000256" key="11">
    <source>
        <dbReference type="SAM" id="Phobius"/>
    </source>
</evidence>
<evidence type="ECO:0000313" key="15">
    <source>
        <dbReference type="Proteomes" id="UP000555728"/>
    </source>
</evidence>
<feature type="transmembrane region" description="Helical" evidence="11">
    <location>
        <begin position="34"/>
        <end position="55"/>
    </location>
</feature>
<evidence type="ECO:0000259" key="13">
    <source>
        <dbReference type="PROSITE" id="PS50112"/>
    </source>
</evidence>
<dbReference type="Pfam" id="PF07694">
    <property type="entry name" value="5TM-5TMR_LYT"/>
    <property type="match status" value="1"/>
</dbReference>
<dbReference type="CDD" id="cd00130">
    <property type="entry name" value="PAS"/>
    <property type="match status" value="1"/>
</dbReference>
<keyword evidence="10 11" id="KW-0472">Membrane</keyword>
<feature type="transmembrane region" description="Helical" evidence="11">
    <location>
        <begin position="67"/>
        <end position="94"/>
    </location>
</feature>
<keyword evidence="9 11" id="KW-1133">Transmembrane helix</keyword>
<dbReference type="Pfam" id="PF02518">
    <property type="entry name" value="HATPase_c"/>
    <property type="match status" value="1"/>
</dbReference>
<evidence type="ECO:0000256" key="8">
    <source>
        <dbReference type="ARBA" id="ARBA00022777"/>
    </source>
</evidence>
<dbReference type="GO" id="GO:0071555">
    <property type="term" value="P:cell wall organization"/>
    <property type="evidence" value="ECO:0007669"/>
    <property type="project" value="InterPro"/>
</dbReference>
<feature type="domain" description="Histidine kinase" evidence="12">
    <location>
        <begin position="495"/>
        <end position="716"/>
    </location>
</feature>
<dbReference type="InterPro" id="IPR013767">
    <property type="entry name" value="PAS_fold"/>
</dbReference>
<dbReference type="EC" id="2.7.13.3" evidence="3"/>
<protein>
    <recommendedName>
        <fullName evidence="3">histidine kinase</fullName>
        <ecNumber evidence="3">2.7.13.3</ecNumber>
    </recommendedName>
</protein>
<dbReference type="PROSITE" id="PS50112">
    <property type="entry name" value="PAS"/>
    <property type="match status" value="1"/>
</dbReference>
<evidence type="ECO:0000256" key="4">
    <source>
        <dbReference type="ARBA" id="ARBA00022475"/>
    </source>
</evidence>
<dbReference type="SUPFAM" id="SSF55785">
    <property type="entry name" value="PYP-like sensor domain (PAS domain)"/>
    <property type="match status" value="2"/>
</dbReference>
<dbReference type="InterPro" id="IPR003661">
    <property type="entry name" value="HisK_dim/P_dom"/>
</dbReference>
<evidence type="ECO:0000256" key="2">
    <source>
        <dbReference type="ARBA" id="ARBA00004651"/>
    </source>
</evidence>
<keyword evidence="7 11" id="KW-0812">Transmembrane</keyword>
<keyword evidence="5" id="KW-0597">Phosphoprotein</keyword>
<comment type="caution">
    <text evidence="14">The sequence shown here is derived from an EMBL/GenBank/DDBJ whole genome shotgun (WGS) entry which is preliminary data.</text>
</comment>
<dbReference type="GO" id="GO:0005886">
    <property type="term" value="C:plasma membrane"/>
    <property type="evidence" value="ECO:0007669"/>
    <property type="project" value="UniProtKB-SubCell"/>
</dbReference>
<feature type="transmembrane region" description="Helical" evidence="11">
    <location>
        <begin position="129"/>
        <end position="150"/>
    </location>
</feature>
<comment type="catalytic activity">
    <reaction evidence="1">
        <text>ATP + protein L-histidine = ADP + protein N-phospho-L-histidine.</text>
        <dbReference type="EC" id="2.7.13.3"/>
    </reaction>
</comment>
<dbReference type="SUPFAM" id="SSF47384">
    <property type="entry name" value="Homodimeric domain of signal transducing histidine kinase"/>
    <property type="match status" value="1"/>
</dbReference>
<dbReference type="PROSITE" id="PS50109">
    <property type="entry name" value="HIS_KIN"/>
    <property type="match status" value="1"/>
</dbReference>
<accession>A0A7W6RWD6</accession>
<proteinExistence type="predicted"/>
<organism evidence="14 15">
    <name type="scientific">Roseospira goensis</name>
    <dbReference type="NCBI Taxonomy" id="391922"/>
    <lineage>
        <taxon>Bacteria</taxon>
        <taxon>Pseudomonadati</taxon>
        <taxon>Pseudomonadota</taxon>
        <taxon>Alphaproteobacteria</taxon>
        <taxon>Rhodospirillales</taxon>
        <taxon>Rhodospirillaceae</taxon>
        <taxon>Roseospira</taxon>
    </lineage>
</organism>
<dbReference type="EMBL" id="JACIGI010000001">
    <property type="protein sequence ID" value="MBB4284478.1"/>
    <property type="molecule type" value="Genomic_DNA"/>
</dbReference>
<keyword evidence="8" id="KW-0418">Kinase</keyword>
<dbReference type="NCBIfam" id="TIGR00229">
    <property type="entry name" value="sensory_box"/>
    <property type="match status" value="1"/>
</dbReference>
<evidence type="ECO:0000256" key="10">
    <source>
        <dbReference type="ARBA" id="ARBA00023136"/>
    </source>
</evidence>
<dbReference type="InterPro" id="IPR000014">
    <property type="entry name" value="PAS"/>
</dbReference>
<dbReference type="PANTHER" id="PTHR43047">
    <property type="entry name" value="TWO-COMPONENT HISTIDINE PROTEIN KINASE"/>
    <property type="match status" value="1"/>
</dbReference>
<evidence type="ECO:0000256" key="1">
    <source>
        <dbReference type="ARBA" id="ARBA00000085"/>
    </source>
</evidence>
<evidence type="ECO:0000256" key="7">
    <source>
        <dbReference type="ARBA" id="ARBA00022692"/>
    </source>
</evidence>
<evidence type="ECO:0000313" key="14">
    <source>
        <dbReference type="EMBL" id="MBB4284478.1"/>
    </source>
</evidence>
<evidence type="ECO:0000256" key="9">
    <source>
        <dbReference type="ARBA" id="ARBA00022989"/>
    </source>
</evidence>
<keyword evidence="4" id="KW-1003">Cell membrane</keyword>
<dbReference type="RefSeq" id="WP_184430946.1">
    <property type="nucleotide sequence ID" value="NZ_JACIGI010000001.1"/>
</dbReference>
<dbReference type="Proteomes" id="UP000555728">
    <property type="component" value="Unassembled WGS sequence"/>
</dbReference>
<comment type="subcellular location">
    <subcellularLocation>
        <location evidence="2">Cell membrane</location>
        <topology evidence="2">Multi-pass membrane protein</topology>
    </subcellularLocation>
</comment>
<dbReference type="GO" id="GO:0000155">
    <property type="term" value="F:phosphorelay sensor kinase activity"/>
    <property type="evidence" value="ECO:0007669"/>
    <property type="project" value="InterPro"/>
</dbReference>
<dbReference type="Gene3D" id="1.10.287.130">
    <property type="match status" value="1"/>
</dbReference>
<dbReference type="PANTHER" id="PTHR43047:SF78">
    <property type="entry name" value="SENSORY_REGULATORY PROTEIN RPFC"/>
    <property type="match status" value="1"/>
</dbReference>
<sequence length="734" mass="79437">MIVDLAKNAVFLVVLCFLHSLVLRHGFRRPRLTALFSGLVFGAVTVLGMAMPVHLAPGLIFDARSVVLANAGLFGGPVVAGVAAAVAGIYRLGLGPPGDMIGLAVILASAGLGLLYRHLLGRGWVGLQVWALLVFGIVVQGTAATLFLLLPGGIAWEVTRTVTPVFVPVLAAATALLAWLLRDIAARVAMEEGMARNETRLQALFETAEIAIWTVDLNPLCAALHRLRRSGVTDIAAHLADHPATARHLAETLRLLDANPAALRLSRVESPEAVRQAFLDHFDRGPRQTIEAIAGALWRGATVFRGQAVFPDAEGVRFDAILTVPLPPDPETRSHVPVTLLDVTERVRAERVMREREELYRSVIVTAHDGFWMTDRVGRLLEVNDAYLRMTGYSREDLLGCTPSDVDVLHDEDRVERRISALIEAGGDLFETRHRAKDGRLLDVEIGISYADIAGGRLFVFIRDITDKKRTEAAILGAKTAAEQANRAKSEFLAAMSHDLRTPLNAIMGFADMMRLNMFGPLGDPRYQEYADNIYNSGALLVSLVNDVLDLSKVEAGKYELREEVLDLRSVMAAARRHTAAMADAAGQTVVLSVPEPLPCLRGDERALLQIFNNLLSNAVKFNRPGGTIRFEATRHEDGAILVRVIDAGPGMDSAGIARALAPFEQADSRHPRAHEGSGLGLYLCTKLMAVFGGSLHIDSAPGRGTTVILRFPSERTLEPAAPDADHAVVRSGA</sequence>
<dbReference type="CDD" id="cd00082">
    <property type="entry name" value="HisKA"/>
    <property type="match status" value="1"/>
</dbReference>
<evidence type="ECO:0000259" key="12">
    <source>
        <dbReference type="PROSITE" id="PS50109"/>
    </source>
</evidence>
<gene>
    <name evidence="14" type="ORF">GGD88_000184</name>
</gene>
<dbReference type="SMART" id="SM00387">
    <property type="entry name" value="HATPase_c"/>
    <property type="match status" value="1"/>
</dbReference>
<dbReference type="SUPFAM" id="SSF55874">
    <property type="entry name" value="ATPase domain of HSP90 chaperone/DNA topoisomerase II/histidine kinase"/>
    <property type="match status" value="1"/>
</dbReference>
<dbReference type="PRINTS" id="PR00344">
    <property type="entry name" value="BCTRLSENSOR"/>
</dbReference>
<dbReference type="InterPro" id="IPR035965">
    <property type="entry name" value="PAS-like_dom_sf"/>
</dbReference>
<evidence type="ECO:0000256" key="5">
    <source>
        <dbReference type="ARBA" id="ARBA00022553"/>
    </source>
</evidence>
<feature type="domain" description="PAS" evidence="13">
    <location>
        <begin position="356"/>
        <end position="414"/>
    </location>
</feature>